<comment type="caution">
    <text evidence="6">The sequence shown here is derived from an EMBL/GenBank/DDBJ whole genome shotgun (WGS) entry which is preliminary data.</text>
</comment>
<dbReference type="Proteomes" id="UP000278907">
    <property type="component" value="Unassembled WGS sequence"/>
</dbReference>
<evidence type="ECO:0000256" key="1">
    <source>
        <dbReference type="ARBA" id="ARBA00009437"/>
    </source>
</evidence>
<dbReference type="Gene3D" id="1.10.10.10">
    <property type="entry name" value="Winged helix-like DNA-binding domain superfamily/Winged helix DNA-binding domain"/>
    <property type="match status" value="1"/>
</dbReference>
<dbReference type="Pfam" id="PF03466">
    <property type="entry name" value="LysR_substrate"/>
    <property type="match status" value="1"/>
</dbReference>
<dbReference type="InterPro" id="IPR005119">
    <property type="entry name" value="LysR_subst-bd"/>
</dbReference>
<dbReference type="InterPro" id="IPR036388">
    <property type="entry name" value="WH-like_DNA-bd_sf"/>
</dbReference>
<dbReference type="Pfam" id="PF00126">
    <property type="entry name" value="HTH_1"/>
    <property type="match status" value="1"/>
</dbReference>
<evidence type="ECO:0000256" key="3">
    <source>
        <dbReference type="ARBA" id="ARBA00023125"/>
    </source>
</evidence>
<name>A0ABX9QFE8_9BACT</name>
<dbReference type="PANTHER" id="PTHR30579">
    <property type="entry name" value="TRANSCRIPTIONAL REGULATOR"/>
    <property type="match status" value="1"/>
</dbReference>
<keyword evidence="7" id="KW-1185">Reference proteome</keyword>
<keyword evidence="2" id="KW-0805">Transcription regulation</keyword>
<dbReference type="PANTHER" id="PTHR30579:SF3">
    <property type="entry name" value="TRANSCRIPTIONAL REGULATORY PROTEIN"/>
    <property type="match status" value="1"/>
</dbReference>
<sequence length="301" mass="32224">MGVQKRPGPLDWEDLRVFVALARAGSLSATARELKVSHATVGRRIAALEETLGRTLFDRRADGYLLTADGAAVLELAADMEERADGILRRSGQQAGLTGTVRLTATETLAERFLIPRLAALHRRHPGIHLEVVSDSRALSLAKREADVAVRLARPQVGELVARRLASLAYGVYAAPDGDTSAWVGLDDSLAHIPEAKWLAQHAAGERLVLRTNTLMGQLAAVRAGFGKALLPHWFAGEEGGLIALPPPAPPPVREAWLVVHPDLKDVPRVRAVIDAVVGAFEEEKERLGPGGTALSPAPLK</sequence>
<evidence type="ECO:0000256" key="2">
    <source>
        <dbReference type="ARBA" id="ARBA00023015"/>
    </source>
</evidence>
<accession>A0ABX9QFE8</accession>
<keyword evidence="4" id="KW-0804">Transcription</keyword>
<dbReference type="EMBL" id="RAWI01000151">
    <property type="protein sequence ID" value="RKI06420.1"/>
    <property type="molecule type" value="Genomic_DNA"/>
</dbReference>
<proteinExistence type="inferred from homology"/>
<dbReference type="SUPFAM" id="SSF46785">
    <property type="entry name" value="Winged helix' DNA-binding domain"/>
    <property type="match status" value="1"/>
</dbReference>
<feature type="domain" description="HTH lysR-type" evidence="5">
    <location>
        <begin position="10"/>
        <end position="67"/>
    </location>
</feature>
<evidence type="ECO:0000259" key="5">
    <source>
        <dbReference type="PROSITE" id="PS50931"/>
    </source>
</evidence>
<dbReference type="Gene3D" id="3.40.190.290">
    <property type="match status" value="1"/>
</dbReference>
<dbReference type="SUPFAM" id="SSF53850">
    <property type="entry name" value="Periplasmic binding protein-like II"/>
    <property type="match status" value="1"/>
</dbReference>
<keyword evidence="3" id="KW-0238">DNA-binding</keyword>
<evidence type="ECO:0000256" key="4">
    <source>
        <dbReference type="ARBA" id="ARBA00023163"/>
    </source>
</evidence>
<organism evidence="6 7">
    <name type="scientific">Corallococcus praedator</name>
    <dbReference type="NCBI Taxonomy" id="2316724"/>
    <lineage>
        <taxon>Bacteria</taxon>
        <taxon>Pseudomonadati</taxon>
        <taxon>Myxococcota</taxon>
        <taxon>Myxococcia</taxon>
        <taxon>Myxococcales</taxon>
        <taxon>Cystobacterineae</taxon>
        <taxon>Myxococcaceae</taxon>
        <taxon>Corallococcus</taxon>
    </lineage>
</organism>
<protein>
    <submittedName>
        <fullName evidence="6">LysR family transcriptional regulator</fullName>
    </submittedName>
</protein>
<reference evidence="6 7" key="1">
    <citation type="submission" date="2018-09" db="EMBL/GenBank/DDBJ databases">
        <authorList>
            <person name="Livingstone P.G."/>
            <person name="Whitworth D.E."/>
        </authorList>
    </citation>
    <scope>NUCLEOTIDE SEQUENCE [LARGE SCALE GENOMIC DNA]</scope>
    <source>
        <strain evidence="6 7">CA031B</strain>
    </source>
</reference>
<gene>
    <name evidence="6" type="ORF">D7Y13_20250</name>
</gene>
<comment type="similarity">
    <text evidence="1">Belongs to the LysR transcriptional regulatory family.</text>
</comment>
<dbReference type="PROSITE" id="PS50931">
    <property type="entry name" value="HTH_LYSR"/>
    <property type="match status" value="1"/>
</dbReference>
<dbReference type="InterPro" id="IPR000847">
    <property type="entry name" value="LysR_HTH_N"/>
</dbReference>
<dbReference type="InterPro" id="IPR036390">
    <property type="entry name" value="WH_DNA-bd_sf"/>
</dbReference>
<evidence type="ECO:0000313" key="6">
    <source>
        <dbReference type="EMBL" id="RKI06420.1"/>
    </source>
</evidence>
<dbReference type="InterPro" id="IPR050176">
    <property type="entry name" value="LTTR"/>
</dbReference>
<evidence type="ECO:0000313" key="7">
    <source>
        <dbReference type="Proteomes" id="UP000278907"/>
    </source>
</evidence>